<evidence type="ECO:0000256" key="3">
    <source>
        <dbReference type="ARBA" id="ARBA00022691"/>
    </source>
</evidence>
<comment type="similarity">
    <text evidence="7">Belongs to the radical SAM superfamily. Anaerobic sulfatase-maturating enzyme family.</text>
</comment>
<keyword evidence="3" id="KW-0949">S-adenosyl-L-methionine</keyword>
<keyword evidence="2" id="KW-0004">4Fe-4S</keyword>
<organism evidence="9 10">
    <name type="scientific">Anaerocolumna sedimenticola</name>
    <dbReference type="NCBI Taxonomy" id="2696063"/>
    <lineage>
        <taxon>Bacteria</taxon>
        <taxon>Bacillati</taxon>
        <taxon>Bacillota</taxon>
        <taxon>Clostridia</taxon>
        <taxon>Lachnospirales</taxon>
        <taxon>Lachnospiraceae</taxon>
        <taxon>Anaerocolumna</taxon>
    </lineage>
</organism>
<comment type="cofactor">
    <cofactor evidence="1">
        <name>[4Fe-4S] cluster</name>
        <dbReference type="ChEBI" id="CHEBI:49883"/>
    </cofactor>
</comment>
<evidence type="ECO:0000256" key="1">
    <source>
        <dbReference type="ARBA" id="ARBA00001966"/>
    </source>
</evidence>
<evidence type="ECO:0000256" key="6">
    <source>
        <dbReference type="ARBA" id="ARBA00023014"/>
    </source>
</evidence>
<dbReference type="InterPro" id="IPR058240">
    <property type="entry name" value="rSAM_sf"/>
</dbReference>
<proteinExistence type="inferred from homology"/>
<dbReference type="GO" id="GO:0051539">
    <property type="term" value="F:4 iron, 4 sulfur cluster binding"/>
    <property type="evidence" value="ECO:0007669"/>
    <property type="project" value="UniProtKB-KW"/>
</dbReference>
<dbReference type="AlphaFoldDB" id="A0A6P1TKQ8"/>
<dbReference type="CDD" id="cd21120">
    <property type="entry name" value="SPASM_anSME"/>
    <property type="match status" value="1"/>
</dbReference>
<dbReference type="Pfam" id="PF13186">
    <property type="entry name" value="SPASM"/>
    <property type="match status" value="1"/>
</dbReference>
<keyword evidence="4" id="KW-0479">Metal-binding</keyword>
<gene>
    <name evidence="9" type="ORF">Ana3638_08950</name>
</gene>
<dbReference type="NCBIfam" id="TIGR03942">
    <property type="entry name" value="sulfatase_rSAM"/>
    <property type="match status" value="1"/>
</dbReference>
<dbReference type="InterPro" id="IPR023885">
    <property type="entry name" value="4Fe4S-binding_SPASM_dom"/>
</dbReference>
<dbReference type="SFLD" id="SFLDG01386">
    <property type="entry name" value="main_SPASM_domain-containing"/>
    <property type="match status" value="1"/>
</dbReference>
<dbReference type="EMBL" id="CP048000">
    <property type="protein sequence ID" value="QHQ60877.1"/>
    <property type="molecule type" value="Genomic_DNA"/>
</dbReference>
<evidence type="ECO:0000256" key="5">
    <source>
        <dbReference type="ARBA" id="ARBA00023004"/>
    </source>
</evidence>
<name>A0A6P1TKQ8_9FIRM</name>
<dbReference type="PROSITE" id="PS51918">
    <property type="entry name" value="RADICAL_SAM"/>
    <property type="match status" value="1"/>
</dbReference>
<reference evidence="9 10" key="1">
    <citation type="submission" date="2020-01" db="EMBL/GenBank/DDBJ databases">
        <title>Genome analysis of Anaerocolumna sp. CBA3638.</title>
        <authorList>
            <person name="Kim J."/>
            <person name="Roh S.W."/>
        </authorList>
    </citation>
    <scope>NUCLEOTIDE SEQUENCE [LARGE SCALE GENOMIC DNA]</scope>
    <source>
        <strain evidence="9 10">CBA3638</strain>
    </source>
</reference>
<keyword evidence="10" id="KW-1185">Reference proteome</keyword>
<dbReference type="CDD" id="cd01335">
    <property type="entry name" value="Radical_SAM"/>
    <property type="match status" value="1"/>
</dbReference>
<accession>A0A6P1TKQ8</accession>
<dbReference type="SFLD" id="SFLDG01072">
    <property type="entry name" value="dehydrogenase_like"/>
    <property type="match status" value="1"/>
</dbReference>
<feature type="domain" description="Radical SAM core" evidence="8">
    <location>
        <begin position="1"/>
        <end position="227"/>
    </location>
</feature>
<dbReference type="SFLD" id="SFLDG01067">
    <property type="entry name" value="SPASM/twitch_domain_containing"/>
    <property type="match status" value="1"/>
</dbReference>
<sequence>MPPMSVLIKPASGNCNMKCDYCFYCDEQNKRSISSFGIMSDHTLKNIMRKTILHSEGFCSIAFQGGEPTLAGIDFFRNITQYEKHYNRKHIRVEYALQTNGLNINEEWCRFFKENHFLIGLSVDGIQDIHDKYRHTKSGNTTYEQIIRAAGLLDQYGVDYNVLTVVHGEVAGRIDEIYDFYKNKGWHYQQYIACLDPLYEKPGKYEYSLLPAEYGKFLVKLFDRWFCDLEMNQQPFIRQFENYIGILLGRMAEACDQRGTCGIQYVVEADGSVYPCDFYMLDEYKLGNMNDTTIAVMDEKRKEIRFIEESFKLTQECKQCEFYGICRGGCQRSRLKTDNEMYKNYLCEGYKEFFEKCLPKMVQIADMIKKSN</sequence>
<dbReference type="InterPro" id="IPR023867">
    <property type="entry name" value="Sulphatase_maturase_rSAM"/>
</dbReference>
<dbReference type="PANTHER" id="PTHR43273">
    <property type="entry name" value="ANAEROBIC SULFATASE-MATURATING ENZYME HOMOLOG ASLB-RELATED"/>
    <property type="match status" value="1"/>
</dbReference>
<dbReference type="Pfam" id="PF04055">
    <property type="entry name" value="Radical_SAM"/>
    <property type="match status" value="1"/>
</dbReference>
<evidence type="ECO:0000259" key="8">
    <source>
        <dbReference type="PROSITE" id="PS51918"/>
    </source>
</evidence>
<keyword evidence="6" id="KW-0411">Iron-sulfur</keyword>
<dbReference type="RefSeq" id="WP_161837705.1">
    <property type="nucleotide sequence ID" value="NZ_CP048000.1"/>
</dbReference>
<evidence type="ECO:0000256" key="2">
    <source>
        <dbReference type="ARBA" id="ARBA00022485"/>
    </source>
</evidence>
<protein>
    <submittedName>
        <fullName evidence="9">Anaerobic sulfatase maturase</fullName>
    </submittedName>
</protein>
<evidence type="ECO:0000256" key="4">
    <source>
        <dbReference type="ARBA" id="ARBA00022723"/>
    </source>
</evidence>
<evidence type="ECO:0000256" key="7">
    <source>
        <dbReference type="ARBA" id="ARBA00023601"/>
    </source>
</evidence>
<dbReference type="InterPro" id="IPR034485">
    <property type="entry name" value="Anaerobic_Cys-type_sulfatase-m"/>
</dbReference>
<dbReference type="Gene3D" id="3.20.20.70">
    <property type="entry name" value="Aldolase class I"/>
    <property type="match status" value="1"/>
</dbReference>
<dbReference type="SFLD" id="SFLDF00289">
    <property type="entry name" value="anaerobic_Cys-type_sulfatase-m"/>
    <property type="match status" value="1"/>
</dbReference>
<dbReference type="SUPFAM" id="SSF102114">
    <property type="entry name" value="Radical SAM enzymes"/>
    <property type="match status" value="1"/>
</dbReference>
<evidence type="ECO:0000313" key="9">
    <source>
        <dbReference type="EMBL" id="QHQ60877.1"/>
    </source>
</evidence>
<evidence type="ECO:0000313" key="10">
    <source>
        <dbReference type="Proteomes" id="UP000464314"/>
    </source>
</evidence>
<dbReference type="SFLD" id="SFLDS00029">
    <property type="entry name" value="Radical_SAM"/>
    <property type="match status" value="1"/>
</dbReference>
<keyword evidence="5" id="KW-0408">Iron</keyword>
<dbReference type="InterPro" id="IPR007197">
    <property type="entry name" value="rSAM"/>
</dbReference>
<dbReference type="GO" id="GO:0046872">
    <property type="term" value="F:metal ion binding"/>
    <property type="evidence" value="ECO:0007669"/>
    <property type="project" value="UniProtKB-KW"/>
</dbReference>
<dbReference type="InterPro" id="IPR013785">
    <property type="entry name" value="Aldolase_TIM"/>
</dbReference>
<dbReference type="PANTHER" id="PTHR43273:SF3">
    <property type="entry name" value="ANAEROBIC SULFATASE-MATURATING ENZYME HOMOLOG ASLB-RELATED"/>
    <property type="match status" value="1"/>
</dbReference>
<dbReference type="InterPro" id="IPR047207">
    <property type="entry name" value="SPASM_anSME"/>
</dbReference>
<dbReference type="Proteomes" id="UP000464314">
    <property type="component" value="Chromosome"/>
</dbReference>
<dbReference type="NCBIfam" id="TIGR04085">
    <property type="entry name" value="rSAM_more_4Fe4S"/>
    <property type="match status" value="1"/>
</dbReference>
<dbReference type="NCBIfam" id="NF010321">
    <property type="entry name" value="PRK13758.1"/>
    <property type="match status" value="1"/>
</dbReference>
<dbReference type="KEGG" id="anr:Ana3638_08950"/>
<dbReference type="SFLD" id="SFLDG01384">
    <property type="entry name" value="thioether_bond_formation_requi"/>
    <property type="match status" value="1"/>
</dbReference>
<dbReference type="GO" id="GO:0016491">
    <property type="term" value="F:oxidoreductase activity"/>
    <property type="evidence" value="ECO:0007669"/>
    <property type="project" value="InterPro"/>
</dbReference>